<evidence type="ECO:0000313" key="6">
    <source>
        <dbReference type="EMBL" id="KAH0549762.1"/>
    </source>
</evidence>
<dbReference type="SUPFAM" id="SSF50630">
    <property type="entry name" value="Acid proteases"/>
    <property type="match status" value="1"/>
</dbReference>
<dbReference type="PANTHER" id="PTHR23095:SF45">
    <property type="entry name" value="PARANEOPLASTIC ANTIGEN-LIKE PROTEIN 8B"/>
    <property type="match status" value="1"/>
</dbReference>
<evidence type="ECO:0000256" key="3">
    <source>
        <dbReference type="SAM" id="MobiDB-lite"/>
    </source>
</evidence>
<reference evidence="6 7" key="1">
    <citation type="journal article" date="2021" name="J. Hered.">
        <title>A chromosome-level genome assembly of the parasitoid wasp, Cotesia glomerata (Hymenoptera: Braconidae).</title>
        <authorList>
            <person name="Pinto B.J."/>
            <person name="Weis J.J."/>
            <person name="Gamble T."/>
            <person name="Ode P.J."/>
            <person name="Paul R."/>
            <person name="Zaspel J.M."/>
        </authorList>
    </citation>
    <scope>NUCLEOTIDE SEQUENCE [LARGE SCALE GENOMIC DNA]</scope>
    <source>
        <strain evidence="6">CgM1</strain>
    </source>
</reference>
<dbReference type="InterPro" id="IPR026523">
    <property type="entry name" value="PNMA"/>
</dbReference>
<keyword evidence="1" id="KW-0378">Hydrolase</keyword>
<gene>
    <name evidence="6" type="ORF">KQX54_013667</name>
</gene>
<feature type="compositionally biased region" description="Basic and acidic residues" evidence="3">
    <location>
        <begin position="1"/>
        <end position="16"/>
    </location>
</feature>
<feature type="compositionally biased region" description="Acidic residues" evidence="3">
    <location>
        <begin position="98"/>
        <end position="107"/>
    </location>
</feature>
<dbReference type="SUPFAM" id="SSF57756">
    <property type="entry name" value="Retrovirus zinc finger-like domains"/>
    <property type="match status" value="1"/>
</dbReference>
<feature type="compositionally biased region" description="Low complexity" evidence="3">
    <location>
        <begin position="413"/>
        <end position="472"/>
    </location>
</feature>
<feature type="compositionally biased region" description="Basic and acidic residues" evidence="3">
    <location>
        <begin position="52"/>
        <end position="61"/>
    </location>
</feature>
<organism evidence="6 7">
    <name type="scientific">Cotesia glomerata</name>
    <name type="common">Lepidopteran parasitic wasp</name>
    <name type="synonym">Apanteles glomeratus</name>
    <dbReference type="NCBI Taxonomy" id="32391"/>
    <lineage>
        <taxon>Eukaryota</taxon>
        <taxon>Metazoa</taxon>
        <taxon>Ecdysozoa</taxon>
        <taxon>Arthropoda</taxon>
        <taxon>Hexapoda</taxon>
        <taxon>Insecta</taxon>
        <taxon>Pterygota</taxon>
        <taxon>Neoptera</taxon>
        <taxon>Endopterygota</taxon>
        <taxon>Hymenoptera</taxon>
        <taxon>Apocrita</taxon>
        <taxon>Ichneumonoidea</taxon>
        <taxon>Braconidae</taxon>
        <taxon>Microgastrinae</taxon>
        <taxon>Cotesia</taxon>
    </lineage>
</organism>
<dbReference type="Pfam" id="PF00098">
    <property type="entry name" value="zf-CCHC"/>
    <property type="match status" value="1"/>
</dbReference>
<comment type="caution">
    <text evidence="6">The sequence shown here is derived from an EMBL/GenBank/DDBJ whole genome shotgun (WGS) entry which is preliminary data.</text>
</comment>
<dbReference type="CDD" id="cd00303">
    <property type="entry name" value="retropepsin_like"/>
    <property type="match status" value="1"/>
</dbReference>
<keyword evidence="7" id="KW-1185">Reference proteome</keyword>
<evidence type="ECO:0000313" key="7">
    <source>
        <dbReference type="Proteomes" id="UP000826195"/>
    </source>
</evidence>
<dbReference type="GO" id="GO:0004190">
    <property type="term" value="F:aspartic-type endopeptidase activity"/>
    <property type="evidence" value="ECO:0007669"/>
    <property type="project" value="InterPro"/>
</dbReference>
<dbReference type="InterPro" id="IPR001995">
    <property type="entry name" value="Peptidase_A2_cat"/>
</dbReference>
<dbReference type="PROSITE" id="PS50175">
    <property type="entry name" value="ASP_PROT_RETROV"/>
    <property type="match status" value="1"/>
</dbReference>
<dbReference type="PROSITE" id="PS50158">
    <property type="entry name" value="ZF_CCHC"/>
    <property type="match status" value="1"/>
</dbReference>
<feature type="compositionally biased region" description="Polar residues" evidence="3">
    <location>
        <begin position="62"/>
        <end position="71"/>
    </location>
</feature>
<dbReference type="GO" id="GO:0008270">
    <property type="term" value="F:zinc ion binding"/>
    <property type="evidence" value="ECO:0007669"/>
    <property type="project" value="UniProtKB-KW"/>
</dbReference>
<name>A0AAV7IFA7_COTGL</name>
<evidence type="ECO:0000259" key="4">
    <source>
        <dbReference type="PROSITE" id="PS50158"/>
    </source>
</evidence>
<dbReference type="EMBL" id="JAHXZJ010001864">
    <property type="protein sequence ID" value="KAH0549762.1"/>
    <property type="molecule type" value="Genomic_DNA"/>
</dbReference>
<feature type="compositionally biased region" description="Low complexity" evidence="3">
    <location>
        <begin position="483"/>
        <end position="515"/>
    </location>
</feature>
<dbReference type="Proteomes" id="UP000826195">
    <property type="component" value="Unassembled WGS sequence"/>
</dbReference>
<keyword evidence="2" id="KW-0863">Zinc-finger</keyword>
<feature type="region of interest" description="Disordered" evidence="3">
    <location>
        <begin position="52"/>
        <end position="72"/>
    </location>
</feature>
<protein>
    <recommendedName>
        <fullName evidence="8">CCHC-type domain-containing protein</fullName>
    </recommendedName>
</protein>
<evidence type="ECO:0008006" key="8">
    <source>
        <dbReference type="Google" id="ProtNLM"/>
    </source>
</evidence>
<dbReference type="InterPro" id="IPR036875">
    <property type="entry name" value="Znf_CCHC_sf"/>
</dbReference>
<keyword evidence="2" id="KW-0862">Zinc</keyword>
<feature type="domain" description="CCHC-type" evidence="4">
    <location>
        <begin position="370"/>
        <end position="386"/>
    </location>
</feature>
<dbReference type="AlphaFoldDB" id="A0AAV7IFA7"/>
<dbReference type="InterPro" id="IPR021109">
    <property type="entry name" value="Peptidase_aspartic_dom_sf"/>
</dbReference>
<dbReference type="Gene3D" id="4.10.60.10">
    <property type="entry name" value="Zinc finger, CCHC-type"/>
    <property type="match status" value="1"/>
</dbReference>
<evidence type="ECO:0000256" key="2">
    <source>
        <dbReference type="PROSITE-ProRule" id="PRU00047"/>
    </source>
</evidence>
<sequence length="738" mass="84257">MNKETMNEQNDKHMLDNNETEDTPSETSDKNLKKVAKIDHIKEVGDEDRQAWFDGWRDNESHNSTPSSENSDIALDDLSFDALINERTLENGSTNGVLDDESEEELSGEPATTMVETEEARLKRIISLTRHIPVFSGEGDIELFIDAIEYCTPRLKDGDEETFIFELASRLLGVAVGSMRTVMKTARTIDAVIEKLRQNFGRTEDFFAILSRLTKLLQEENESVARFGARLESMRSQAANKIDRSTLTADQKQYQNNDLNAAALETFIVGLTPQLSFAVSTQKPRNLTDALKVALEAEIQGEKTEAMNKLREDRVRRRERDHARIRLETYGEELQAEESTKKSNRESVGEEPLVFTVTNDAAYIDQGGPKCYGCGEPGHFIRNCPDQNGRRQQVRRGAHNLRGTGQLCKNNNHDNASNFDNRRSYGNNYYVNNNQAGQGYQGNYRGQGYQGNYRGQGRGNNYQNRRNQWQQQPVDNRRDGSMSPQYQQQSWQQRQRLPQNQWQQRPQQRQYQQNQEKAGAAISPAETADSKTSENSERKLREKNIKLYGKIHTKIKFNAKEVKGGKATFLIDTGAEINLIRDSTLGTEAKIDRSKRTRLQGITSEAVISLGQVKLEIEGRTTIFDVVGDEFNLKEDGILGLHLLGEQDCRTWSVGKFEEKLNEATKHRVDEAGANEETRQERADKILESIQTEPLGEEELEIVRQNIWYEPDIYILPGRNFKQQKYHHTEYGRLTISQ</sequence>
<feature type="compositionally biased region" description="Basic and acidic residues" evidence="3">
    <location>
        <begin position="528"/>
        <end position="540"/>
    </location>
</feature>
<feature type="domain" description="Peptidase A2" evidence="5">
    <location>
        <begin position="567"/>
        <end position="602"/>
    </location>
</feature>
<dbReference type="InterPro" id="IPR001878">
    <property type="entry name" value="Znf_CCHC"/>
</dbReference>
<keyword evidence="2" id="KW-0479">Metal-binding</keyword>
<accession>A0AAV7IFA7</accession>
<feature type="region of interest" description="Disordered" evidence="3">
    <location>
        <begin position="1"/>
        <end position="34"/>
    </location>
</feature>
<feature type="region of interest" description="Disordered" evidence="3">
    <location>
        <begin position="401"/>
        <end position="540"/>
    </location>
</feature>
<evidence type="ECO:0000259" key="5">
    <source>
        <dbReference type="PROSITE" id="PS50175"/>
    </source>
</evidence>
<proteinExistence type="predicted"/>
<dbReference type="SMART" id="SM00343">
    <property type="entry name" value="ZnF_C2HC"/>
    <property type="match status" value="1"/>
</dbReference>
<feature type="region of interest" description="Disordered" evidence="3">
    <location>
        <begin position="91"/>
        <end position="111"/>
    </location>
</feature>
<dbReference type="Gene3D" id="2.40.70.10">
    <property type="entry name" value="Acid Proteases"/>
    <property type="match status" value="1"/>
</dbReference>
<evidence type="ECO:0000256" key="1">
    <source>
        <dbReference type="ARBA" id="ARBA00022801"/>
    </source>
</evidence>
<dbReference type="GO" id="GO:0003676">
    <property type="term" value="F:nucleic acid binding"/>
    <property type="evidence" value="ECO:0007669"/>
    <property type="project" value="InterPro"/>
</dbReference>
<dbReference type="GO" id="GO:0006508">
    <property type="term" value="P:proteolysis"/>
    <property type="evidence" value="ECO:0007669"/>
    <property type="project" value="InterPro"/>
</dbReference>
<dbReference type="PANTHER" id="PTHR23095">
    <property type="entry name" value="PARANEOPLASTIC ANTIGEN"/>
    <property type="match status" value="1"/>
</dbReference>